<dbReference type="AlphaFoldDB" id="A0A0F9WPT0"/>
<gene>
    <name evidence="7" type="ORF">AAJ76_3800033190</name>
</gene>
<evidence type="ECO:0000256" key="4">
    <source>
        <dbReference type="ARBA" id="ARBA00022989"/>
    </source>
</evidence>
<evidence type="ECO:0000313" key="7">
    <source>
        <dbReference type="EMBL" id="KKO74953.1"/>
    </source>
</evidence>
<dbReference type="VEuPathDB" id="MicrosporidiaDB:G9O61_00g015150"/>
<name>A0A0F9WPT0_9MICR</name>
<comment type="similarity">
    <text evidence="2 6">Belongs to the CTL (choline transporter-like) family.</text>
</comment>
<evidence type="ECO:0000256" key="1">
    <source>
        <dbReference type="ARBA" id="ARBA00004141"/>
    </source>
</evidence>
<feature type="transmembrane region" description="Helical" evidence="6">
    <location>
        <begin position="109"/>
        <end position="127"/>
    </location>
</feature>
<dbReference type="VEuPathDB" id="MicrosporidiaDB:NCER_100815"/>
<dbReference type="GeneID" id="36320347"/>
<feature type="transmembrane region" description="Helical" evidence="6">
    <location>
        <begin position="20"/>
        <end position="39"/>
    </location>
</feature>
<keyword evidence="5 6" id="KW-0472">Membrane</keyword>
<protein>
    <recommendedName>
        <fullName evidence="6">Protein PNS1</fullName>
    </recommendedName>
</protein>
<dbReference type="EMBL" id="JPQZ01000038">
    <property type="protein sequence ID" value="KKO74953.1"/>
    <property type="molecule type" value="Genomic_DNA"/>
</dbReference>
<dbReference type="GO" id="GO:0005886">
    <property type="term" value="C:plasma membrane"/>
    <property type="evidence" value="ECO:0007669"/>
    <property type="project" value="UniProtKB-SubCell"/>
</dbReference>
<keyword evidence="3 6" id="KW-0812">Transmembrane</keyword>
<feature type="transmembrane region" description="Helical" evidence="6">
    <location>
        <begin position="271"/>
        <end position="290"/>
    </location>
</feature>
<feature type="transmembrane region" description="Helical" evidence="6">
    <location>
        <begin position="59"/>
        <end position="76"/>
    </location>
</feature>
<dbReference type="RefSeq" id="XP_024330695.1">
    <property type="nucleotide sequence ID" value="XM_024475406.1"/>
</dbReference>
<feature type="transmembrane region" description="Helical" evidence="6">
    <location>
        <begin position="147"/>
        <end position="168"/>
    </location>
</feature>
<evidence type="ECO:0000256" key="6">
    <source>
        <dbReference type="RuleBase" id="RU368066"/>
    </source>
</evidence>
<dbReference type="VEuPathDB" id="MicrosporidiaDB:AAJ76_3800033190"/>
<comment type="function">
    <text evidence="6">Probably involved in transport through the plasma membrane.</text>
</comment>
<dbReference type="InterPro" id="IPR007603">
    <property type="entry name" value="Choline_transptr-like"/>
</dbReference>
<evidence type="ECO:0000256" key="3">
    <source>
        <dbReference type="ARBA" id="ARBA00022692"/>
    </source>
</evidence>
<evidence type="ECO:0000313" key="8">
    <source>
        <dbReference type="Proteomes" id="UP000034350"/>
    </source>
</evidence>
<comment type="subcellular location">
    <subcellularLocation>
        <location evidence="6">Cell membrane</location>
        <topology evidence="6">Multi-pass membrane protein</topology>
    </subcellularLocation>
    <subcellularLocation>
        <location evidence="1">Membrane</location>
        <topology evidence="1">Multi-pass membrane protein</topology>
    </subcellularLocation>
</comment>
<organism evidence="7 8">
    <name type="scientific">Vairimorpha ceranae</name>
    <dbReference type="NCBI Taxonomy" id="40302"/>
    <lineage>
        <taxon>Eukaryota</taxon>
        <taxon>Fungi</taxon>
        <taxon>Fungi incertae sedis</taxon>
        <taxon>Microsporidia</taxon>
        <taxon>Nosematidae</taxon>
        <taxon>Vairimorpha</taxon>
    </lineage>
</organism>
<feature type="transmembrane region" description="Helical" evidence="6">
    <location>
        <begin position="368"/>
        <end position="401"/>
    </location>
</feature>
<accession>A0A0F9WPT0</accession>
<dbReference type="Pfam" id="PF04515">
    <property type="entry name" value="Choline_transpo"/>
    <property type="match status" value="1"/>
</dbReference>
<dbReference type="GO" id="GO:0022857">
    <property type="term" value="F:transmembrane transporter activity"/>
    <property type="evidence" value="ECO:0007669"/>
    <property type="project" value="UniProtKB-UniRule"/>
</dbReference>
<feature type="transmembrane region" description="Helical" evidence="6">
    <location>
        <begin position="236"/>
        <end position="259"/>
    </location>
</feature>
<feature type="transmembrane region" description="Helical" evidence="6">
    <location>
        <begin position="189"/>
        <end position="207"/>
    </location>
</feature>
<comment type="caution">
    <text evidence="7">The sequence shown here is derived from an EMBL/GenBank/DDBJ whole genome shotgun (WGS) entry which is preliminary data.</text>
</comment>
<reference evidence="7 8" key="1">
    <citation type="journal article" date="2015" name="Environ. Microbiol.">
        <title>Genome analyses suggest the presence of polyploidy and recent human-driven expansions in eight global populations of the honeybee pathogen Nosema ceranae.</title>
        <authorList>
            <person name="Pelin A."/>
            <person name="Selman M."/>
            <person name="Aris-Brosou S."/>
            <person name="Farinelli L."/>
            <person name="Corradi N."/>
        </authorList>
    </citation>
    <scope>NUCLEOTIDE SEQUENCE [LARGE SCALE GENOMIC DNA]</scope>
    <source>
        <strain evidence="7 8">PA08 1199</strain>
    </source>
</reference>
<dbReference type="PANTHER" id="PTHR12385">
    <property type="entry name" value="CHOLINE TRANSPORTER-LIKE (SLC FAMILY 44)"/>
    <property type="match status" value="1"/>
</dbReference>
<proteinExistence type="inferred from homology"/>
<dbReference type="OrthoDB" id="2194703at2759"/>
<sequence length="424" mass="47918">MNSTQETSSYISKSRKFHDSWAFILYAITFLGFSTYAIVKEKNFLLNLSFTKPIIENGLFCSIVVLVAITINFVGFRFIPVLFLKATVCTFPLVLMATTLFFELSTMSLFYSLFAIFLWAAFVYKNWCYLGVVGKTMCIGVKIMIENFFTALIGIIMCLSLIILQIFLMTQLRIELSLHQAKMQDNIFSFFYVLSLFWTFINALYFFKVYVTSVVSYNLVEFGEHSRMSSVIKNTMYALGSICFAGLVVAAVSTLRFFVNQEKRRRSRNKEEGDMIAIILCIMALLLSLLEDIIKFINTLTLPYIAIHGGGYVKSVKKSYDISMRQNPIAAIGMTALNISLFITQVSVTSICLGPSILLAKIHLNDLIILKSILVSVSIPLVCFSTVMMVFSSAFLGIIYIKTESEDLIISKYKSEINAAFENK</sequence>
<evidence type="ECO:0000256" key="2">
    <source>
        <dbReference type="ARBA" id="ARBA00007168"/>
    </source>
</evidence>
<feature type="transmembrane region" description="Helical" evidence="6">
    <location>
        <begin position="82"/>
        <end position="102"/>
    </location>
</feature>
<feature type="transmembrane region" description="Helical" evidence="6">
    <location>
        <begin position="328"/>
        <end position="348"/>
    </location>
</feature>
<dbReference type="Proteomes" id="UP000034350">
    <property type="component" value="Unassembled WGS sequence"/>
</dbReference>
<keyword evidence="8" id="KW-1185">Reference proteome</keyword>
<keyword evidence="4 6" id="KW-1133">Transmembrane helix</keyword>
<evidence type="ECO:0000256" key="5">
    <source>
        <dbReference type="ARBA" id="ARBA00023136"/>
    </source>
</evidence>